<gene>
    <name evidence="3" type="ORF">SSLN_LOCUS17378</name>
</gene>
<dbReference type="PROSITE" id="PS50157">
    <property type="entry name" value="ZINC_FINGER_C2H2_2"/>
    <property type="match status" value="2"/>
</dbReference>
<dbReference type="Proteomes" id="UP000275846">
    <property type="component" value="Unassembled WGS sequence"/>
</dbReference>
<evidence type="ECO:0000313" key="4">
    <source>
        <dbReference type="Proteomes" id="UP000275846"/>
    </source>
</evidence>
<feature type="domain" description="C2H2-type" evidence="2">
    <location>
        <begin position="303"/>
        <end position="330"/>
    </location>
</feature>
<reference evidence="3 4" key="2">
    <citation type="submission" date="2018-11" db="EMBL/GenBank/DDBJ databases">
        <authorList>
            <consortium name="Pathogen Informatics"/>
        </authorList>
    </citation>
    <scope>NUCLEOTIDE SEQUENCE [LARGE SCALE GENOMIC DNA]</scope>
    <source>
        <strain evidence="3 4">NST_G2</strain>
    </source>
</reference>
<accession>A0A183TLN0</accession>
<dbReference type="EMBL" id="UYSU01042423">
    <property type="protein sequence ID" value="VDM03764.1"/>
    <property type="molecule type" value="Genomic_DNA"/>
</dbReference>
<dbReference type="SMART" id="SM00355">
    <property type="entry name" value="ZnF_C2H2"/>
    <property type="match status" value="2"/>
</dbReference>
<dbReference type="Gene3D" id="3.30.160.60">
    <property type="entry name" value="Classic Zinc Finger"/>
    <property type="match status" value="1"/>
</dbReference>
<dbReference type="AlphaFoldDB" id="A0A183TLN0"/>
<keyword evidence="4" id="KW-1185">Reference proteome</keyword>
<keyword evidence="1" id="KW-0479">Metal-binding</keyword>
<evidence type="ECO:0000256" key="1">
    <source>
        <dbReference type="PROSITE-ProRule" id="PRU00042"/>
    </source>
</evidence>
<dbReference type="InterPro" id="IPR013087">
    <property type="entry name" value="Znf_C2H2_type"/>
</dbReference>
<name>A0A183TLN0_SCHSO</name>
<protein>
    <submittedName>
        <fullName evidence="5">C2H2-type domain-containing protein</fullName>
    </submittedName>
</protein>
<feature type="domain" description="C2H2-type" evidence="2">
    <location>
        <begin position="345"/>
        <end position="371"/>
    </location>
</feature>
<evidence type="ECO:0000313" key="5">
    <source>
        <dbReference type="WBParaSite" id="SSLN_0001803901-mRNA-1"/>
    </source>
</evidence>
<keyword evidence="1" id="KW-0862">Zinc</keyword>
<keyword evidence="1" id="KW-0863">Zinc-finger</keyword>
<dbReference type="WBParaSite" id="SSLN_0001803901-mRNA-1">
    <property type="protein sequence ID" value="SSLN_0001803901-mRNA-1"/>
    <property type="gene ID" value="SSLN_0001803901"/>
</dbReference>
<reference evidence="5" key="1">
    <citation type="submission" date="2016-06" db="UniProtKB">
        <authorList>
            <consortium name="WormBaseParasite"/>
        </authorList>
    </citation>
    <scope>IDENTIFICATION</scope>
</reference>
<dbReference type="GO" id="GO:0008270">
    <property type="term" value="F:zinc ion binding"/>
    <property type="evidence" value="ECO:0007669"/>
    <property type="project" value="UniProtKB-KW"/>
</dbReference>
<organism evidence="5">
    <name type="scientific">Schistocephalus solidus</name>
    <name type="common">Tapeworm</name>
    <dbReference type="NCBI Taxonomy" id="70667"/>
    <lineage>
        <taxon>Eukaryota</taxon>
        <taxon>Metazoa</taxon>
        <taxon>Spiralia</taxon>
        <taxon>Lophotrochozoa</taxon>
        <taxon>Platyhelminthes</taxon>
        <taxon>Cestoda</taxon>
        <taxon>Eucestoda</taxon>
        <taxon>Diphyllobothriidea</taxon>
        <taxon>Diphyllobothriidae</taxon>
        <taxon>Schistocephalus</taxon>
    </lineage>
</organism>
<proteinExistence type="predicted"/>
<dbReference type="PROSITE" id="PS00028">
    <property type="entry name" value="ZINC_FINGER_C2H2_1"/>
    <property type="match status" value="2"/>
</dbReference>
<evidence type="ECO:0000313" key="3">
    <source>
        <dbReference type="EMBL" id="VDM03764.1"/>
    </source>
</evidence>
<dbReference type="OrthoDB" id="6317163at2759"/>
<sequence>MPKHSQHTRFVNAHSARQSARLETVGCDANTIRQLQLQRQLLPTLIWTLTPSLLAQISPKPTVIATTFQYSSPVTSTTKTINARAEAAAAITTITSNWGLGPKLSSFRAHIHLTHRPDGRRKATKRLFYGDVAMGSRRQGVQVRRYKDTLKTSLKQLQINPESWEDLARNRSAWRRTVKTGAAIYEANRIAAAKTKRAARKSPAPRTNIANGQALPTCTRCYRTFRAQIGLVGHLRTQCINNPTIQNSTSTCANPPSDSPTLTPGINSISPTIIETTSKRSARVTSTTSTATTTTINDGDSLLHCPHCNHTLTSHIGLVGHLRIHRTEPGEPMPGAPTHSRDCHIHCPHCPHAFTHRMGLLGHMRIHKNLR</sequence>
<evidence type="ECO:0000259" key="2">
    <source>
        <dbReference type="PROSITE" id="PS50157"/>
    </source>
</evidence>